<comment type="caution">
    <text evidence="1">The sequence shown here is derived from an EMBL/GenBank/DDBJ whole genome shotgun (WGS) entry which is preliminary data.</text>
</comment>
<dbReference type="EMBL" id="CAJOBA010033818">
    <property type="protein sequence ID" value="CAF3972209.1"/>
    <property type="molecule type" value="Genomic_DNA"/>
</dbReference>
<name>A0A8S2EJG8_9BILA</name>
<gene>
    <name evidence="1" type="ORF">OVA965_LOCUS22067</name>
    <name evidence="2" type="ORF">TMI583_LOCUS22782</name>
</gene>
<dbReference type="Proteomes" id="UP000682733">
    <property type="component" value="Unassembled WGS sequence"/>
</dbReference>
<accession>A0A8S2EJG8</accession>
<dbReference type="AlphaFoldDB" id="A0A8S2EJG8"/>
<proteinExistence type="predicted"/>
<evidence type="ECO:0000313" key="3">
    <source>
        <dbReference type="Proteomes" id="UP000677228"/>
    </source>
</evidence>
<sequence>LYPVQHQVCSSDFVQQQWTDCLNFAYADEYSEEDKLSIQRIFLMLASMCYLTNGSIYDNLNLFYSILYITPTVVPYEIFQVVTQSYIDVFVSTITNSFIRSIQMIQITTQGNGLLSALQTDFSLNINFTVSTLVLLSSKSYNNSCSCHTMPACIEQIVVASLSEPMHSGQQRGH</sequence>
<reference evidence="1" key="1">
    <citation type="submission" date="2021-02" db="EMBL/GenBank/DDBJ databases">
        <authorList>
            <person name="Nowell W R."/>
        </authorList>
    </citation>
    <scope>NUCLEOTIDE SEQUENCE</scope>
</reference>
<evidence type="ECO:0000313" key="2">
    <source>
        <dbReference type="EMBL" id="CAF3972209.1"/>
    </source>
</evidence>
<organism evidence="1 3">
    <name type="scientific">Didymodactylos carnosus</name>
    <dbReference type="NCBI Taxonomy" id="1234261"/>
    <lineage>
        <taxon>Eukaryota</taxon>
        <taxon>Metazoa</taxon>
        <taxon>Spiralia</taxon>
        <taxon>Gnathifera</taxon>
        <taxon>Rotifera</taxon>
        <taxon>Eurotatoria</taxon>
        <taxon>Bdelloidea</taxon>
        <taxon>Philodinida</taxon>
        <taxon>Philodinidae</taxon>
        <taxon>Didymodactylos</taxon>
    </lineage>
</organism>
<protein>
    <submittedName>
        <fullName evidence="1">Uncharacterized protein</fullName>
    </submittedName>
</protein>
<feature type="non-terminal residue" evidence="1">
    <location>
        <position position="1"/>
    </location>
</feature>
<evidence type="ECO:0000313" key="1">
    <source>
        <dbReference type="EMBL" id="CAF1160480.1"/>
    </source>
</evidence>
<dbReference type="EMBL" id="CAJNOK010012295">
    <property type="protein sequence ID" value="CAF1160480.1"/>
    <property type="molecule type" value="Genomic_DNA"/>
</dbReference>
<dbReference type="Proteomes" id="UP000677228">
    <property type="component" value="Unassembled WGS sequence"/>
</dbReference>